<name>A0AAW9KYP1_9ACTO</name>
<sequence>MPDLTVPSVIPTDSAQTCRGIPDRSVQALLGSYGDDLKYRSVHLQNYTTCTIMNSNENILRIVYGHADSDNIPSDKIATEKNGAKPVVLQSAPQGSGLVVSTESADAELVYQCGQGQFISITIRGYVLGTPVESNLINMANSISSLACTA</sequence>
<reference evidence="1 2" key="1">
    <citation type="submission" date="2023-06" db="EMBL/GenBank/DDBJ databases">
        <title>Actinomyces orist ORNL 0101 HMT-893 genome.</title>
        <authorList>
            <person name="Johnston C.D."/>
            <person name="Chen T."/>
            <person name="Dewhirst F.E."/>
        </authorList>
    </citation>
    <scope>NUCLEOTIDE SEQUENCE [LARGE SCALE GENOMIC DNA]</scope>
    <source>
        <strain evidence="1 2">ORNL 0101</strain>
    </source>
</reference>
<comment type="caution">
    <text evidence="1">The sequence shown here is derived from an EMBL/GenBank/DDBJ whole genome shotgun (WGS) entry which is preliminary data.</text>
</comment>
<evidence type="ECO:0000313" key="1">
    <source>
        <dbReference type="EMBL" id="MEA1306088.1"/>
    </source>
</evidence>
<dbReference type="RefSeq" id="WP_322913546.1">
    <property type="nucleotide sequence ID" value="NZ_JAXBCZ010000002.1"/>
</dbReference>
<dbReference type="AlphaFoldDB" id="A0AAW9KYP1"/>
<keyword evidence="2" id="KW-1185">Reference proteome</keyword>
<proteinExistence type="predicted"/>
<accession>A0AAW9KYP1</accession>
<evidence type="ECO:0008006" key="3">
    <source>
        <dbReference type="Google" id="ProtNLM"/>
    </source>
</evidence>
<protein>
    <recommendedName>
        <fullName evidence="3">DUF3558 domain-containing protein</fullName>
    </recommendedName>
</protein>
<dbReference type="EMBL" id="JAXBCZ010000002">
    <property type="protein sequence ID" value="MEA1306088.1"/>
    <property type="molecule type" value="Genomic_DNA"/>
</dbReference>
<organism evidence="1 2">
    <name type="scientific">Actinomyces oris</name>
    <dbReference type="NCBI Taxonomy" id="544580"/>
    <lineage>
        <taxon>Bacteria</taxon>
        <taxon>Bacillati</taxon>
        <taxon>Actinomycetota</taxon>
        <taxon>Actinomycetes</taxon>
        <taxon>Actinomycetales</taxon>
        <taxon>Actinomycetaceae</taxon>
        <taxon>Actinomyces</taxon>
    </lineage>
</organism>
<evidence type="ECO:0000313" key="2">
    <source>
        <dbReference type="Proteomes" id="UP001289581"/>
    </source>
</evidence>
<dbReference type="Proteomes" id="UP001289581">
    <property type="component" value="Unassembled WGS sequence"/>
</dbReference>
<gene>
    <name evidence="1" type="ORF">QU665_13590</name>
</gene>